<organism evidence="1 2">
    <name type="scientific">Rhizophagus clarus</name>
    <dbReference type="NCBI Taxonomy" id="94130"/>
    <lineage>
        <taxon>Eukaryota</taxon>
        <taxon>Fungi</taxon>
        <taxon>Fungi incertae sedis</taxon>
        <taxon>Mucoromycota</taxon>
        <taxon>Glomeromycotina</taxon>
        <taxon>Glomeromycetes</taxon>
        <taxon>Glomerales</taxon>
        <taxon>Glomeraceae</taxon>
        <taxon>Rhizophagus</taxon>
    </lineage>
</organism>
<name>A0A8H3M4E3_9GLOM</name>
<dbReference type="Proteomes" id="UP000615446">
    <property type="component" value="Unassembled WGS sequence"/>
</dbReference>
<sequence length="79" mass="9206">MGKFKRDKQHTKKTLANIYIPTTEELDCFKDKRTSKSIKKAIINWINHLEEFRAQAGYFNGFVKVSTLSINKSTQRKPS</sequence>
<dbReference type="AlphaFoldDB" id="A0A8H3M4E3"/>
<gene>
    <name evidence="1" type="ORF">RCL2_002691900</name>
</gene>
<accession>A0A8H3M4E3</accession>
<dbReference type="EMBL" id="BLAL01000285">
    <property type="protein sequence ID" value="GET00464.1"/>
    <property type="molecule type" value="Genomic_DNA"/>
</dbReference>
<protein>
    <submittedName>
        <fullName evidence="1">Uncharacterized protein</fullName>
    </submittedName>
</protein>
<proteinExistence type="predicted"/>
<comment type="caution">
    <text evidence="1">The sequence shown here is derived from an EMBL/GenBank/DDBJ whole genome shotgun (WGS) entry which is preliminary data.</text>
</comment>
<reference evidence="1" key="1">
    <citation type="submission" date="2019-10" db="EMBL/GenBank/DDBJ databases">
        <title>Conservation and host-specific expression of non-tandemly repeated heterogenous ribosome RNA gene in arbuscular mycorrhizal fungi.</title>
        <authorList>
            <person name="Maeda T."/>
            <person name="Kobayashi Y."/>
            <person name="Nakagawa T."/>
            <person name="Ezawa T."/>
            <person name="Yamaguchi K."/>
            <person name="Bino T."/>
            <person name="Nishimoto Y."/>
            <person name="Shigenobu S."/>
            <person name="Kawaguchi M."/>
        </authorList>
    </citation>
    <scope>NUCLEOTIDE SEQUENCE</scope>
    <source>
        <strain evidence="1">HR1</strain>
    </source>
</reference>
<evidence type="ECO:0000313" key="1">
    <source>
        <dbReference type="EMBL" id="GET00464.1"/>
    </source>
</evidence>
<evidence type="ECO:0000313" key="2">
    <source>
        <dbReference type="Proteomes" id="UP000615446"/>
    </source>
</evidence>